<evidence type="ECO:0000313" key="7">
    <source>
        <dbReference type="EMBL" id="MBM7061900.1"/>
    </source>
</evidence>
<feature type="transmembrane region" description="Helical" evidence="6">
    <location>
        <begin position="256"/>
        <end position="282"/>
    </location>
</feature>
<proteinExistence type="predicted"/>
<dbReference type="RefSeq" id="WP_205349092.1">
    <property type="nucleotide sequence ID" value="NZ_JAFEUP010000004.1"/>
</dbReference>
<dbReference type="InterPro" id="IPR022791">
    <property type="entry name" value="L-PG_synthase/AglD"/>
</dbReference>
<dbReference type="EMBL" id="JAFEUP010000004">
    <property type="protein sequence ID" value="MBM7061900.1"/>
    <property type="molecule type" value="Genomic_DNA"/>
</dbReference>
<dbReference type="PANTHER" id="PTHR39087">
    <property type="entry name" value="UPF0104 MEMBRANE PROTEIN MJ1595"/>
    <property type="match status" value="1"/>
</dbReference>
<accession>A0ABS2IFS6</accession>
<name>A0ABS2IFS6_9GAMM</name>
<protein>
    <submittedName>
        <fullName evidence="7">UPF0104 family protein</fullName>
    </submittedName>
</protein>
<evidence type="ECO:0000256" key="1">
    <source>
        <dbReference type="ARBA" id="ARBA00004651"/>
    </source>
</evidence>
<feature type="transmembrane region" description="Helical" evidence="6">
    <location>
        <begin position="144"/>
        <end position="168"/>
    </location>
</feature>
<dbReference type="Pfam" id="PF03706">
    <property type="entry name" value="LPG_synthase_TM"/>
    <property type="match status" value="1"/>
</dbReference>
<feature type="transmembrane region" description="Helical" evidence="6">
    <location>
        <begin position="100"/>
        <end position="124"/>
    </location>
</feature>
<keyword evidence="5 6" id="KW-0472">Membrane</keyword>
<sequence length="331" mass="36760">MAERALASAPSAPAAHHHAPRKAWQVWGKRLLTAFFFILVPVLLYMLVKNLDWQEVKHALQSYRLSTLLLGGAIALASYLVYTGFDLLGRYYTRHGLPVLQVIPVAFVCYAFNLNLSSWVGGIALRFRLYSRLGLNTATIAKVLSLSLITNWLGYLLLAGTVFSLRLVRLPSSWQLGTTGLQWIGFLLLAVALAYLLACRFATRREWSWRKLEVSLPTLRLALLQAGLGALNWSLMAALIYLLLPDKAFYPTILGILLISSIAGVITHIPAGLGVLEAVFIALLQHEFSQGTLMAALIGYRALYFLLPLLIACVVYLVLEKRAKALRQKNQ</sequence>
<feature type="transmembrane region" description="Helical" evidence="6">
    <location>
        <begin position="223"/>
        <end position="244"/>
    </location>
</feature>
<evidence type="ECO:0000256" key="4">
    <source>
        <dbReference type="ARBA" id="ARBA00022989"/>
    </source>
</evidence>
<gene>
    <name evidence="7" type="ORF">JQX08_14410</name>
</gene>
<dbReference type="PANTHER" id="PTHR39087:SF2">
    <property type="entry name" value="UPF0104 MEMBRANE PROTEIN MJ1595"/>
    <property type="match status" value="1"/>
</dbReference>
<evidence type="ECO:0000313" key="8">
    <source>
        <dbReference type="Proteomes" id="UP000717995"/>
    </source>
</evidence>
<keyword evidence="8" id="KW-1185">Reference proteome</keyword>
<evidence type="ECO:0000256" key="6">
    <source>
        <dbReference type="SAM" id="Phobius"/>
    </source>
</evidence>
<feature type="transmembrane region" description="Helical" evidence="6">
    <location>
        <begin position="31"/>
        <end position="48"/>
    </location>
</feature>
<feature type="transmembrane region" description="Helical" evidence="6">
    <location>
        <begin position="180"/>
        <end position="203"/>
    </location>
</feature>
<comment type="subcellular location">
    <subcellularLocation>
        <location evidence="1">Cell membrane</location>
        <topology evidence="1">Multi-pass membrane protein</topology>
    </subcellularLocation>
</comment>
<evidence type="ECO:0000256" key="2">
    <source>
        <dbReference type="ARBA" id="ARBA00022475"/>
    </source>
</evidence>
<feature type="transmembrane region" description="Helical" evidence="6">
    <location>
        <begin position="302"/>
        <end position="319"/>
    </location>
</feature>
<keyword evidence="2" id="KW-1003">Cell membrane</keyword>
<keyword evidence="4 6" id="KW-1133">Transmembrane helix</keyword>
<evidence type="ECO:0000256" key="3">
    <source>
        <dbReference type="ARBA" id="ARBA00022692"/>
    </source>
</evidence>
<organism evidence="7 8">
    <name type="scientific">Zestomonas insulae</name>
    <dbReference type="NCBI Taxonomy" id="2809017"/>
    <lineage>
        <taxon>Bacteria</taxon>
        <taxon>Pseudomonadati</taxon>
        <taxon>Pseudomonadota</taxon>
        <taxon>Gammaproteobacteria</taxon>
        <taxon>Pseudomonadales</taxon>
        <taxon>Pseudomonadaceae</taxon>
        <taxon>Zestomonas</taxon>
    </lineage>
</organism>
<reference evidence="7 8" key="1">
    <citation type="submission" date="2021-02" db="EMBL/GenBank/DDBJ databases">
        <authorList>
            <person name="Lee D.-H."/>
        </authorList>
    </citation>
    <scope>NUCLEOTIDE SEQUENCE [LARGE SCALE GENOMIC DNA]</scope>
    <source>
        <strain evidence="7 8">UL073</strain>
    </source>
</reference>
<evidence type="ECO:0000256" key="5">
    <source>
        <dbReference type="ARBA" id="ARBA00023136"/>
    </source>
</evidence>
<keyword evidence="3 6" id="KW-0812">Transmembrane</keyword>
<feature type="transmembrane region" description="Helical" evidence="6">
    <location>
        <begin position="68"/>
        <end position="88"/>
    </location>
</feature>
<comment type="caution">
    <text evidence="7">The sequence shown here is derived from an EMBL/GenBank/DDBJ whole genome shotgun (WGS) entry which is preliminary data.</text>
</comment>
<dbReference type="Proteomes" id="UP000717995">
    <property type="component" value="Unassembled WGS sequence"/>
</dbReference>